<dbReference type="EMBL" id="CVMT01000004">
    <property type="protein sequence ID" value="CRG88342.1"/>
    <property type="molecule type" value="Genomic_DNA"/>
</dbReference>
<evidence type="ECO:0000313" key="2">
    <source>
        <dbReference type="EMBL" id="CRG88342.1"/>
    </source>
</evidence>
<feature type="chain" id="PRO_5006711375" description="Cell wall protein" evidence="1">
    <location>
        <begin position="20"/>
        <end position="416"/>
    </location>
</feature>
<reference evidence="2 3" key="1">
    <citation type="submission" date="2015-04" db="EMBL/GenBank/DDBJ databases">
        <authorList>
            <person name="Syromyatnikov M.Y."/>
            <person name="Popov V.N."/>
        </authorList>
    </citation>
    <scope>NUCLEOTIDE SEQUENCE [LARGE SCALE GENOMIC DNA]</scope>
    <source>
        <strain evidence="2">WF-38-12</strain>
    </source>
</reference>
<dbReference type="Proteomes" id="UP000054383">
    <property type="component" value="Unassembled WGS sequence"/>
</dbReference>
<protein>
    <recommendedName>
        <fullName evidence="4">Cell wall protein</fullName>
    </recommendedName>
</protein>
<keyword evidence="3" id="KW-1185">Reference proteome</keyword>
<gene>
    <name evidence="2" type="ORF">PISL3812_05372</name>
</gene>
<dbReference type="AlphaFoldDB" id="A0A0U1LZ23"/>
<accession>A0A0U1LZ23</accession>
<feature type="signal peptide" evidence="1">
    <location>
        <begin position="1"/>
        <end position="19"/>
    </location>
</feature>
<dbReference type="STRING" id="28573.A0A0U1LZ23"/>
<dbReference type="OrthoDB" id="4526936at2759"/>
<evidence type="ECO:0000256" key="1">
    <source>
        <dbReference type="SAM" id="SignalP"/>
    </source>
</evidence>
<evidence type="ECO:0008006" key="4">
    <source>
        <dbReference type="Google" id="ProtNLM"/>
    </source>
</evidence>
<evidence type="ECO:0000313" key="3">
    <source>
        <dbReference type="Proteomes" id="UP000054383"/>
    </source>
</evidence>
<organism evidence="2 3">
    <name type="scientific">Talaromyces islandicus</name>
    <name type="common">Penicillium islandicum</name>
    <dbReference type="NCBI Taxonomy" id="28573"/>
    <lineage>
        <taxon>Eukaryota</taxon>
        <taxon>Fungi</taxon>
        <taxon>Dikarya</taxon>
        <taxon>Ascomycota</taxon>
        <taxon>Pezizomycotina</taxon>
        <taxon>Eurotiomycetes</taxon>
        <taxon>Eurotiomycetidae</taxon>
        <taxon>Eurotiales</taxon>
        <taxon>Trichocomaceae</taxon>
        <taxon>Talaromyces</taxon>
        <taxon>Talaromyces sect. Islandici</taxon>
    </lineage>
</organism>
<name>A0A0U1LZ23_TALIS</name>
<proteinExistence type="predicted"/>
<sequence length="416" mass="41956">MRFFTLALTALATSAVVPALELAPVPELATRNFFLGSNSSFDLFSGLDAEGCAAFAGACLGAKASAIESSARASLDAWIGSADLSASLKTSLKSWCSGSVAELDVDVIAELAVYIPIAVGLAAEGGLSVSISGITSTITDAGVALDASLRADLTAFLKAHVNLDSEVNVALEVCASGGVVAALTADVKAAILAYVESSDCSLSASLIAAIKLWCAGKAGSGVSIIGDIPNAASISASVGASITAAIDSEGIIASSFVSALKTWIVSIDIDLDADIKAALELIIEGKTASSLDDTVIIKLTQWLFSEKCSLAGQLKAVVLVWLYVRATVGETVSILSVTDIATLTAWFEGDVSASLSAVVKGVIATAIAGEAVVNVSLDAVAQLVAVISGLVTGVSVDIDIVVILAKWVTGNTCGCY</sequence>
<keyword evidence="1" id="KW-0732">Signal</keyword>